<accession>A0A1B9GTM6</accession>
<feature type="region of interest" description="Disordered" evidence="1">
    <location>
        <begin position="112"/>
        <end position="185"/>
    </location>
</feature>
<feature type="compositionally biased region" description="Low complexity" evidence="1">
    <location>
        <begin position="154"/>
        <end position="165"/>
    </location>
</feature>
<reference evidence="3" key="2">
    <citation type="submission" date="2013-12" db="EMBL/GenBank/DDBJ databases">
        <title>Evolution of pathogenesis and genome organization in the Tremellales.</title>
        <authorList>
            <person name="Cuomo C."/>
            <person name="Litvintseva A."/>
            <person name="Heitman J."/>
            <person name="Chen Y."/>
            <person name="Sun S."/>
            <person name="Springer D."/>
            <person name="Dromer F."/>
            <person name="Young S."/>
            <person name="Zeng Q."/>
            <person name="Chapman S."/>
            <person name="Gujja S."/>
            <person name="Saif S."/>
            <person name="Birren B."/>
        </authorList>
    </citation>
    <scope>NUCLEOTIDE SEQUENCE [LARGE SCALE GENOMIC DNA]</scope>
    <source>
        <strain evidence="3">BCC8398</strain>
    </source>
</reference>
<feature type="region of interest" description="Disordered" evidence="1">
    <location>
        <begin position="559"/>
        <end position="640"/>
    </location>
</feature>
<feature type="compositionally biased region" description="Basic and acidic residues" evidence="1">
    <location>
        <begin position="68"/>
        <end position="81"/>
    </location>
</feature>
<evidence type="ECO:0000256" key="1">
    <source>
        <dbReference type="SAM" id="MobiDB-lite"/>
    </source>
</evidence>
<feature type="region of interest" description="Disordered" evidence="1">
    <location>
        <begin position="1"/>
        <end position="81"/>
    </location>
</feature>
<dbReference type="EMBL" id="KI669501">
    <property type="protein sequence ID" value="OCF34215.1"/>
    <property type="molecule type" value="Genomic_DNA"/>
</dbReference>
<feature type="region of interest" description="Disordered" evidence="1">
    <location>
        <begin position="346"/>
        <end position="490"/>
    </location>
</feature>
<name>A0A1B9GTM6_9TREE</name>
<proteinExistence type="predicted"/>
<feature type="compositionally biased region" description="Basic and acidic residues" evidence="1">
    <location>
        <begin position="576"/>
        <end position="591"/>
    </location>
</feature>
<sequence length="1029" mass="112592">MSKIDEDPWENNCTPPPELDQDGLATRSPRAAKGKWKATETDPIETIGEASSPQSRTIIESDGSSEDTQDRTEEGVEDGQRRDRTGLLNYLMACFVCGYQALRSMCDVGPDPYADPRSRGQHDDRDRRSSTHRTPSPQTPPSIVAPHLNKSKRSPSPVKSLLLSPPESPNKMHEPERGVFKPRNSTDMYSQEYLDQQRYEALQRGVLRPFRTHKLPISSELASDNVDEDRLLSIADEIWRGRVVEYSLILDALLHLPVDEEEIILGQPDGSSVTFARKKEMVSLDPPIECYISITLPEIGPLVEYDLPDNDLKSPILEPEIFGLEVPVCNEPIFLYDTMSRPPILASQIPGGLQGGSQSRSDNRKNVPETGEQNGGPRRLPQEFFPLPESQSPSQQRPPLAEAGPPSQPLPQPQILPQHSSQSGSQLPFQPESLPSTAQSRQSQASIPGAQPQMPLPTTVNPQDLRLPPGSRRTRLDPPIILRPPPPLSARWERFDSDNEMGEGDISAFIRAMEPESGTPHATIESTLGWSHHQRNAPFDTVPSSGRALFPPSLQQTDFADEATAPETPQASYSADRMRTRSSARLDERARAAAAGPSRGRQASRTLETASSQAQAAETFEHEDIIQRPTPPDYTPLIDPQSLSRHEDQEAIEVEMGYKQRPLLAAYQEPIDYDPEISRQSEREINRILDEQGHREPLRQSAPAGTGQMGFANASQQSGHAIAVQALAAVGHRIAVRPSQVNPLVEFAHEFALRMGHIPMTRHDEPSILPPSPAMTRSSSCPPSTTARTGIPYQPMMGNRRSSYGASVIDLPGTPVGEMPGRGRSPRPDTLYPPGAGPTTAYQTPRRLRPLVVRSKPVQKVDLSKMTEEDKMMLFLEEPKELVGQPWFGPSFTLTVPTPSSSAGPSSPMMLSLPSPSGPTGGYATSASLTTESAESGSEGYISAEERGDSGNSESGIEGKTPSQGVRRGKKRSIEDVGNGGGNGNRPGHIPTMSAEQSGRAASKGQDHGKGKGKDPEEEEERQRYKRGK</sequence>
<feature type="compositionally biased region" description="Basic and acidic residues" evidence="1">
    <location>
        <begin position="170"/>
        <end position="179"/>
    </location>
</feature>
<feature type="compositionally biased region" description="Low complexity" evidence="1">
    <location>
        <begin position="898"/>
        <end position="915"/>
    </location>
</feature>
<feature type="region of interest" description="Disordered" evidence="1">
    <location>
        <begin position="692"/>
        <end position="713"/>
    </location>
</feature>
<dbReference type="AlphaFoldDB" id="A0A1B9GTM6"/>
<feature type="compositionally biased region" description="Polar residues" evidence="1">
    <location>
        <begin position="775"/>
        <end position="788"/>
    </location>
</feature>
<feature type="compositionally biased region" description="Polar residues" evidence="1">
    <location>
        <begin position="49"/>
        <end position="58"/>
    </location>
</feature>
<feature type="region of interest" description="Disordered" evidence="1">
    <location>
        <begin position="898"/>
        <end position="1029"/>
    </location>
</feature>
<evidence type="ECO:0000313" key="3">
    <source>
        <dbReference type="Proteomes" id="UP000092666"/>
    </source>
</evidence>
<feature type="region of interest" description="Disordered" evidence="1">
    <location>
        <begin position="773"/>
        <end position="799"/>
    </location>
</feature>
<feature type="compositionally biased region" description="Polar residues" evidence="1">
    <location>
        <begin position="606"/>
        <end position="616"/>
    </location>
</feature>
<dbReference type="Proteomes" id="UP000092666">
    <property type="component" value="Unassembled WGS sequence"/>
</dbReference>
<gene>
    <name evidence="2" type="ORF">I316_04166</name>
</gene>
<feature type="region of interest" description="Disordered" evidence="1">
    <location>
        <begin position="814"/>
        <end position="848"/>
    </location>
</feature>
<feature type="compositionally biased region" description="Low complexity" evidence="1">
    <location>
        <begin position="922"/>
        <end position="940"/>
    </location>
</feature>
<feature type="compositionally biased region" description="Basic and acidic residues" evidence="1">
    <location>
        <begin position="114"/>
        <end position="129"/>
    </location>
</feature>
<protein>
    <submittedName>
        <fullName evidence="2">Uncharacterized protein</fullName>
    </submittedName>
</protein>
<feature type="compositionally biased region" description="Low complexity" evidence="1">
    <location>
        <begin position="592"/>
        <end position="605"/>
    </location>
</feature>
<evidence type="ECO:0000313" key="2">
    <source>
        <dbReference type="EMBL" id="OCF34215.1"/>
    </source>
</evidence>
<feature type="compositionally biased region" description="Low complexity" evidence="1">
    <location>
        <begin position="383"/>
        <end position="400"/>
    </location>
</feature>
<feature type="compositionally biased region" description="Basic and acidic residues" evidence="1">
    <location>
        <begin position="1005"/>
        <end position="1015"/>
    </location>
</feature>
<feature type="compositionally biased region" description="Polar residues" evidence="1">
    <location>
        <begin position="424"/>
        <end position="446"/>
    </location>
</feature>
<keyword evidence="3" id="KW-1185">Reference proteome</keyword>
<organism evidence="2 3">
    <name type="scientific">Kwoniella heveanensis BCC8398</name>
    <dbReference type="NCBI Taxonomy" id="1296120"/>
    <lineage>
        <taxon>Eukaryota</taxon>
        <taxon>Fungi</taxon>
        <taxon>Dikarya</taxon>
        <taxon>Basidiomycota</taxon>
        <taxon>Agaricomycotina</taxon>
        <taxon>Tremellomycetes</taxon>
        <taxon>Tremellales</taxon>
        <taxon>Cryptococcaceae</taxon>
        <taxon>Kwoniella</taxon>
    </lineage>
</organism>
<reference evidence="2 3" key="1">
    <citation type="submission" date="2013-07" db="EMBL/GenBank/DDBJ databases">
        <title>The Genome Sequence of Cryptococcus heveanensis BCC8398.</title>
        <authorList>
            <consortium name="The Broad Institute Genome Sequencing Platform"/>
            <person name="Cuomo C."/>
            <person name="Litvintseva A."/>
            <person name="Chen Y."/>
            <person name="Heitman J."/>
            <person name="Sun S."/>
            <person name="Springer D."/>
            <person name="Dromer F."/>
            <person name="Young S.K."/>
            <person name="Zeng Q."/>
            <person name="Gargeya S."/>
            <person name="Fitzgerald M."/>
            <person name="Abouelleil A."/>
            <person name="Alvarado L."/>
            <person name="Berlin A.M."/>
            <person name="Chapman S.B."/>
            <person name="Dewar J."/>
            <person name="Goldberg J."/>
            <person name="Griggs A."/>
            <person name="Gujja S."/>
            <person name="Hansen M."/>
            <person name="Howarth C."/>
            <person name="Imamovic A."/>
            <person name="Larimer J."/>
            <person name="McCowan C."/>
            <person name="Murphy C."/>
            <person name="Pearson M."/>
            <person name="Priest M."/>
            <person name="Roberts A."/>
            <person name="Saif S."/>
            <person name="Shea T."/>
            <person name="Sykes S."/>
            <person name="Wortman J."/>
            <person name="Nusbaum C."/>
            <person name="Birren B."/>
        </authorList>
    </citation>
    <scope>NUCLEOTIDE SEQUENCE [LARGE SCALE GENOMIC DNA]</scope>
    <source>
        <strain evidence="2 3">BCC8398</strain>
    </source>
</reference>